<evidence type="ECO:0000313" key="4">
    <source>
        <dbReference type="Proteomes" id="UP000886748"/>
    </source>
</evidence>
<reference evidence="3" key="1">
    <citation type="submission" date="2020-10" db="EMBL/GenBank/DDBJ databases">
        <authorList>
            <person name="Gilroy R."/>
        </authorList>
    </citation>
    <scope>NUCLEOTIDE SEQUENCE</scope>
    <source>
        <strain evidence="3">CHK154-7741</strain>
    </source>
</reference>
<dbReference type="EMBL" id="DVOD01000049">
    <property type="protein sequence ID" value="HIU92781.1"/>
    <property type="molecule type" value="Genomic_DNA"/>
</dbReference>
<feature type="region of interest" description="Disordered" evidence="1">
    <location>
        <begin position="1"/>
        <end position="82"/>
    </location>
</feature>
<evidence type="ECO:0000256" key="1">
    <source>
        <dbReference type="SAM" id="MobiDB-lite"/>
    </source>
</evidence>
<accession>A0A9D1N0Q1</accession>
<feature type="compositionally biased region" description="Polar residues" evidence="1">
    <location>
        <begin position="73"/>
        <end position="82"/>
    </location>
</feature>
<organism evidence="3 4">
    <name type="scientific">Candidatus Limenecus avicola</name>
    <dbReference type="NCBI Taxonomy" id="2840847"/>
    <lineage>
        <taxon>Bacteria</taxon>
        <taxon>Bacillati</taxon>
        <taxon>Bacillota</taxon>
        <taxon>Clostridia</taxon>
        <taxon>Eubacteriales</taxon>
        <taxon>Clostridiaceae</taxon>
        <taxon>Clostridiaceae incertae sedis</taxon>
        <taxon>Candidatus Limenecus</taxon>
    </lineage>
</organism>
<evidence type="ECO:0000256" key="2">
    <source>
        <dbReference type="SAM" id="Phobius"/>
    </source>
</evidence>
<gene>
    <name evidence="3" type="ORF">IAD26_06585</name>
</gene>
<feature type="compositionally biased region" description="Acidic residues" evidence="1">
    <location>
        <begin position="1"/>
        <end position="10"/>
    </location>
</feature>
<comment type="caution">
    <text evidence="3">The sequence shown here is derived from an EMBL/GenBank/DDBJ whole genome shotgun (WGS) entry which is preliminary data.</text>
</comment>
<protein>
    <submittedName>
        <fullName evidence="3">Uncharacterized protein</fullName>
    </submittedName>
</protein>
<keyword evidence="2" id="KW-0472">Membrane</keyword>
<dbReference type="AlphaFoldDB" id="A0A9D1N0Q1"/>
<sequence length="380" mass="40320">MFGELDDSDIYENGPNGGFDNNADANSGYSYGNSDDTSSDDFLDMSSYEEPSSSSNYGQETGGVLGSGAYNVPPQQNMNTQSNEAQGDFIQGAAPSQQPPKKSSSLIYILLLGLVFIAAAGMFFYKKNMAQSEAPAQDQAMGDYFYDQTAADAPKPAAEESAPAGTATIDVDLANGAAVDKVADKNAPAAVKEDPEKARLEKMEKEGKELNAVEKALLKKKKDEAKENQVTLSARPVIIPVSAGGRVDPFLPYDQGVALANKPKFDIIAPPLELPAADPVVEEVIETKISGIMYDGSRPSAIVNIGGTDHLVHKGDAVNGCKILDITKNTVVIKYKSNIYQASVGQTLTEGVNLNPVSNIAKQFGGAYSKTPKGTIQFNK</sequence>
<proteinExistence type="predicted"/>
<reference evidence="3" key="2">
    <citation type="journal article" date="2021" name="PeerJ">
        <title>Extensive microbial diversity within the chicken gut microbiome revealed by metagenomics and culture.</title>
        <authorList>
            <person name="Gilroy R."/>
            <person name="Ravi A."/>
            <person name="Getino M."/>
            <person name="Pursley I."/>
            <person name="Horton D.L."/>
            <person name="Alikhan N.F."/>
            <person name="Baker D."/>
            <person name="Gharbi K."/>
            <person name="Hall N."/>
            <person name="Watson M."/>
            <person name="Adriaenssens E.M."/>
            <person name="Foster-Nyarko E."/>
            <person name="Jarju S."/>
            <person name="Secka A."/>
            <person name="Antonio M."/>
            <person name="Oren A."/>
            <person name="Chaudhuri R.R."/>
            <person name="La Ragione R."/>
            <person name="Hildebrand F."/>
            <person name="Pallen M.J."/>
        </authorList>
    </citation>
    <scope>NUCLEOTIDE SEQUENCE</scope>
    <source>
        <strain evidence="3">CHK154-7741</strain>
    </source>
</reference>
<dbReference type="Proteomes" id="UP000886748">
    <property type="component" value="Unassembled WGS sequence"/>
</dbReference>
<feature type="compositionally biased region" description="Low complexity" evidence="1">
    <location>
        <begin position="46"/>
        <end position="55"/>
    </location>
</feature>
<keyword evidence="2" id="KW-0812">Transmembrane</keyword>
<name>A0A9D1N0Q1_9CLOT</name>
<feature type="transmembrane region" description="Helical" evidence="2">
    <location>
        <begin position="106"/>
        <end position="125"/>
    </location>
</feature>
<feature type="compositionally biased region" description="Polar residues" evidence="1">
    <location>
        <begin position="23"/>
        <end position="36"/>
    </location>
</feature>
<evidence type="ECO:0000313" key="3">
    <source>
        <dbReference type="EMBL" id="HIU92781.1"/>
    </source>
</evidence>
<keyword evidence="2" id="KW-1133">Transmembrane helix</keyword>